<sequence>MPTDTYHWADAAFDFISNMSCKDTFLTSEEDCNKIASIRKSEMNFYSARPIPGESTEQSKSWSSSYSFHVDLGWTELQCQVNGGRYTDSEEPSQRLQKLECRDFVSGIEEYLGIKDEVFPAAFKLTMRYHIRKLCQSLHCADSLVIYMNSPTRNDGATLLWDINRNGQADDNELYTIKEFLQDTQDCMAQQVYVIADQNYAGKIIHALEHSPRHQNIMAFASGQEHEYSWNGDFTAQWTAFNNNQDCVEKHMKGTQHNYFWSSLQCSSALHTEMELRKNTTVASSFLLRFGCGKKTFRPQEDESDYDE</sequence>
<proteinExistence type="predicted"/>
<organism evidence="1 2">
    <name type="scientific">Caerostris extrusa</name>
    <name type="common">Bark spider</name>
    <name type="synonym">Caerostris bankana</name>
    <dbReference type="NCBI Taxonomy" id="172846"/>
    <lineage>
        <taxon>Eukaryota</taxon>
        <taxon>Metazoa</taxon>
        <taxon>Ecdysozoa</taxon>
        <taxon>Arthropoda</taxon>
        <taxon>Chelicerata</taxon>
        <taxon>Arachnida</taxon>
        <taxon>Araneae</taxon>
        <taxon>Araneomorphae</taxon>
        <taxon>Entelegynae</taxon>
        <taxon>Araneoidea</taxon>
        <taxon>Araneidae</taxon>
        <taxon>Caerostris</taxon>
    </lineage>
</organism>
<comment type="caution">
    <text evidence="1">The sequence shown here is derived from an EMBL/GenBank/DDBJ whole genome shotgun (WGS) entry which is preliminary data.</text>
</comment>
<evidence type="ECO:0000313" key="1">
    <source>
        <dbReference type="EMBL" id="GIX75495.1"/>
    </source>
</evidence>
<accession>A0AAV4MU88</accession>
<evidence type="ECO:0008006" key="3">
    <source>
        <dbReference type="Google" id="ProtNLM"/>
    </source>
</evidence>
<keyword evidence="2" id="KW-1185">Reference proteome</keyword>
<dbReference type="AlphaFoldDB" id="A0AAV4MU88"/>
<dbReference type="EMBL" id="BPLR01002592">
    <property type="protein sequence ID" value="GIX75495.1"/>
    <property type="molecule type" value="Genomic_DNA"/>
</dbReference>
<protein>
    <recommendedName>
        <fullName evidence="3">C-type lectin domain-containing protein</fullName>
    </recommendedName>
</protein>
<evidence type="ECO:0000313" key="2">
    <source>
        <dbReference type="Proteomes" id="UP001054945"/>
    </source>
</evidence>
<name>A0AAV4MU88_CAEEX</name>
<dbReference type="PANTHER" id="PTHR35842">
    <property type="entry name" value="SI:CH211-67E16.11"/>
    <property type="match status" value="1"/>
</dbReference>
<reference evidence="1 2" key="1">
    <citation type="submission" date="2021-06" db="EMBL/GenBank/DDBJ databases">
        <title>Caerostris extrusa draft genome.</title>
        <authorList>
            <person name="Kono N."/>
            <person name="Arakawa K."/>
        </authorList>
    </citation>
    <scope>NUCLEOTIDE SEQUENCE [LARGE SCALE GENOMIC DNA]</scope>
</reference>
<dbReference type="PANTHER" id="PTHR35842:SF1">
    <property type="entry name" value="SI:CH211-67E16.11"/>
    <property type="match status" value="1"/>
</dbReference>
<dbReference type="Proteomes" id="UP001054945">
    <property type="component" value="Unassembled WGS sequence"/>
</dbReference>
<gene>
    <name evidence="1" type="ORF">CEXT_110061</name>
</gene>